<protein>
    <submittedName>
        <fullName evidence="1">Uncharacterized protein</fullName>
    </submittedName>
</protein>
<evidence type="ECO:0000313" key="2">
    <source>
        <dbReference type="Proteomes" id="UP001186974"/>
    </source>
</evidence>
<proteinExistence type="predicted"/>
<reference evidence="1" key="1">
    <citation type="submission" date="2024-09" db="EMBL/GenBank/DDBJ databases">
        <title>Black Yeasts Isolated from many extreme environments.</title>
        <authorList>
            <person name="Coleine C."/>
            <person name="Stajich J.E."/>
            <person name="Selbmann L."/>
        </authorList>
    </citation>
    <scope>NUCLEOTIDE SEQUENCE</scope>
    <source>
        <strain evidence="1">CCFEE 5737</strain>
    </source>
</reference>
<dbReference type="Proteomes" id="UP001186974">
    <property type="component" value="Unassembled WGS sequence"/>
</dbReference>
<organism evidence="1 2">
    <name type="scientific">Coniosporium uncinatum</name>
    <dbReference type="NCBI Taxonomy" id="93489"/>
    <lineage>
        <taxon>Eukaryota</taxon>
        <taxon>Fungi</taxon>
        <taxon>Dikarya</taxon>
        <taxon>Ascomycota</taxon>
        <taxon>Pezizomycotina</taxon>
        <taxon>Dothideomycetes</taxon>
        <taxon>Dothideomycetes incertae sedis</taxon>
        <taxon>Coniosporium</taxon>
    </lineage>
</organism>
<feature type="non-terminal residue" evidence="1">
    <location>
        <position position="1"/>
    </location>
</feature>
<gene>
    <name evidence="1" type="ORF">LTS18_001313</name>
</gene>
<sequence length="65" mass="7087">VDGATVYLSKESLGTEIFTSKCSSVNINLPAEEEDGDYGEHPVPEQFRSYVKDGKLISEIVEHAG</sequence>
<accession>A0ACC3DUQ5</accession>
<comment type="caution">
    <text evidence="1">The sequence shown here is derived from an EMBL/GenBank/DDBJ whole genome shotgun (WGS) entry which is preliminary data.</text>
</comment>
<keyword evidence="2" id="KW-1185">Reference proteome</keyword>
<dbReference type="EMBL" id="JAWDJW010000562">
    <property type="protein sequence ID" value="KAK3080445.1"/>
    <property type="molecule type" value="Genomic_DNA"/>
</dbReference>
<evidence type="ECO:0000313" key="1">
    <source>
        <dbReference type="EMBL" id="KAK3080445.1"/>
    </source>
</evidence>
<name>A0ACC3DUQ5_9PEZI</name>